<evidence type="ECO:0000256" key="5">
    <source>
        <dbReference type="ARBA" id="ARBA00022917"/>
    </source>
</evidence>
<dbReference type="Gene3D" id="3.40.50.620">
    <property type="entry name" value="HUPs"/>
    <property type="match status" value="1"/>
</dbReference>
<accession>A0A9K3GNM6</accession>
<protein>
    <recommendedName>
        <fullName evidence="1">tyrosine--tRNA ligase</fullName>
        <ecNumber evidence="1">6.1.1.1</ecNumber>
    </recommendedName>
    <alternativeName>
        <fullName evidence="7">Tyrosyl-tRNA synthetase</fullName>
    </alternativeName>
</protein>
<dbReference type="PANTHER" id="PTHR46264">
    <property type="entry name" value="TYROSINE-TRNA LIGASE"/>
    <property type="match status" value="1"/>
</dbReference>
<sequence length="163" mass="18050">DNKKRAKKKQPLKPRLQKPVIISHGMLKGLKGGDVKMSKSDPNSAVFVDDADKDVARKIKKAFCEFGNADNNPVLDYATRIIMPWAGPLLVHRSEEEGGDITYTETEALIQDFKEEKVHPKDLKAAVATGLGSLLQCVRDYFDNDTNGSKAVQEAVLKARVTR</sequence>
<evidence type="ECO:0000256" key="3">
    <source>
        <dbReference type="ARBA" id="ARBA00022741"/>
    </source>
</evidence>
<evidence type="ECO:0000313" key="10">
    <source>
        <dbReference type="EMBL" id="GIQ90434.1"/>
    </source>
</evidence>
<reference evidence="10 11" key="1">
    <citation type="journal article" date="2018" name="PLoS ONE">
        <title>The draft genome of Kipferlia bialata reveals reductive genome evolution in fornicate parasites.</title>
        <authorList>
            <person name="Tanifuji G."/>
            <person name="Takabayashi S."/>
            <person name="Kume K."/>
            <person name="Takagi M."/>
            <person name="Nakayama T."/>
            <person name="Kamikawa R."/>
            <person name="Inagaki Y."/>
            <person name="Hashimoto T."/>
        </authorList>
    </citation>
    <scope>NUCLEOTIDE SEQUENCE [LARGE SCALE GENOMIC DNA]</scope>
    <source>
        <strain evidence="10">NY0173</strain>
    </source>
</reference>
<evidence type="ECO:0000256" key="8">
    <source>
        <dbReference type="ARBA" id="ARBA00048248"/>
    </source>
</evidence>
<dbReference type="PANTHER" id="PTHR46264:SF4">
    <property type="entry name" value="TYROSINE--TRNA LIGASE, CYTOPLASMIC"/>
    <property type="match status" value="1"/>
</dbReference>
<proteinExistence type="inferred from homology"/>
<dbReference type="EMBL" id="BDIP01006181">
    <property type="protein sequence ID" value="GIQ90434.1"/>
    <property type="molecule type" value="Genomic_DNA"/>
</dbReference>
<dbReference type="GO" id="GO:0005737">
    <property type="term" value="C:cytoplasm"/>
    <property type="evidence" value="ECO:0007669"/>
    <property type="project" value="TreeGrafter"/>
</dbReference>
<dbReference type="SUPFAM" id="SSF52374">
    <property type="entry name" value="Nucleotidylyl transferase"/>
    <property type="match status" value="1"/>
</dbReference>
<keyword evidence="2 9" id="KW-0436">Ligase</keyword>
<keyword evidence="5 9" id="KW-0648">Protein biosynthesis</keyword>
<keyword evidence="11" id="KW-1185">Reference proteome</keyword>
<evidence type="ECO:0000256" key="6">
    <source>
        <dbReference type="ARBA" id="ARBA00023146"/>
    </source>
</evidence>
<keyword evidence="6 9" id="KW-0030">Aminoacyl-tRNA synthetase</keyword>
<dbReference type="Proteomes" id="UP000265618">
    <property type="component" value="Unassembled WGS sequence"/>
</dbReference>
<dbReference type="AlphaFoldDB" id="A0A9K3GNM6"/>
<dbReference type="InterPro" id="IPR014729">
    <property type="entry name" value="Rossmann-like_a/b/a_fold"/>
</dbReference>
<name>A0A9K3GNM6_9EUKA</name>
<organism evidence="10 11">
    <name type="scientific">Kipferlia bialata</name>
    <dbReference type="NCBI Taxonomy" id="797122"/>
    <lineage>
        <taxon>Eukaryota</taxon>
        <taxon>Metamonada</taxon>
        <taxon>Carpediemonas-like organisms</taxon>
        <taxon>Kipferlia</taxon>
    </lineage>
</organism>
<comment type="caution">
    <text evidence="10">The sequence shown here is derived from an EMBL/GenBank/DDBJ whole genome shotgun (WGS) entry which is preliminary data.</text>
</comment>
<dbReference type="GO" id="GO:0004831">
    <property type="term" value="F:tyrosine-tRNA ligase activity"/>
    <property type="evidence" value="ECO:0007669"/>
    <property type="project" value="UniProtKB-EC"/>
</dbReference>
<dbReference type="Pfam" id="PF00579">
    <property type="entry name" value="tRNA-synt_1b"/>
    <property type="match status" value="1"/>
</dbReference>
<evidence type="ECO:0000256" key="2">
    <source>
        <dbReference type="ARBA" id="ARBA00022598"/>
    </source>
</evidence>
<gene>
    <name evidence="10" type="ORF">KIPB_013230</name>
</gene>
<evidence type="ECO:0000256" key="1">
    <source>
        <dbReference type="ARBA" id="ARBA00013160"/>
    </source>
</evidence>
<comment type="catalytic activity">
    <reaction evidence="8">
        <text>tRNA(Tyr) + L-tyrosine + ATP = L-tyrosyl-tRNA(Tyr) + AMP + diphosphate + H(+)</text>
        <dbReference type="Rhea" id="RHEA:10220"/>
        <dbReference type="Rhea" id="RHEA-COMP:9706"/>
        <dbReference type="Rhea" id="RHEA-COMP:9707"/>
        <dbReference type="ChEBI" id="CHEBI:15378"/>
        <dbReference type="ChEBI" id="CHEBI:30616"/>
        <dbReference type="ChEBI" id="CHEBI:33019"/>
        <dbReference type="ChEBI" id="CHEBI:58315"/>
        <dbReference type="ChEBI" id="CHEBI:78442"/>
        <dbReference type="ChEBI" id="CHEBI:78536"/>
        <dbReference type="ChEBI" id="CHEBI:456215"/>
        <dbReference type="EC" id="6.1.1.1"/>
    </reaction>
</comment>
<dbReference type="InterPro" id="IPR050489">
    <property type="entry name" value="Tyr-tRNA_synthase"/>
</dbReference>
<dbReference type="EC" id="6.1.1.1" evidence="1"/>
<evidence type="ECO:0000313" key="11">
    <source>
        <dbReference type="Proteomes" id="UP000265618"/>
    </source>
</evidence>
<feature type="non-terminal residue" evidence="10">
    <location>
        <position position="163"/>
    </location>
</feature>
<comment type="similarity">
    <text evidence="9">Belongs to the class-I aminoacyl-tRNA synthetase family.</text>
</comment>
<dbReference type="GO" id="GO:0005524">
    <property type="term" value="F:ATP binding"/>
    <property type="evidence" value="ECO:0007669"/>
    <property type="project" value="UniProtKB-KW"/>
</dbReference>
<evidence type="ECO:0000256" key="7">
    <source>
        <dbReference type="ARBA" id="ARBA00033323"/>
    </source>
</evidence>
<keyword evidence="3 9" id="KW-0547">Nucleotide-binding</keyword>
<dbReference type="InterPro" id="IPR002305">
    <property type="entry name" value="aa-tRNA-synth_Ic"/>
</dbReference>
<dbReference type="OrthoDB" id="197206at2759"/>
<evidence type="ECO:0000256" key="4">
    <source>
        <dbReference type="ARBA" id="ARBA00022840"/>
    </source>
</evidence>
<keyword evidence="4 9" id="KW-0067">ATP-binding</keyword>
<dbReference type="GO" id="GO:0006437">
    <property type="term" value="P:tyrosyl-tRNA aminoacylation"/>
    <property type="evidence" value="ECO:0007669"/>
    <property type="project" value="TreeGrafter"/>
</dbReference>
<evidence type="ECO:0000256" key="9">
    <source>
        <dbReference type="RuleBase" id="RU363036"/>
    </source>
</evidence>